<reference evidence="9 10" key="1">
    <citation type="submission" date="2018-06" db="EMBL/GenBank/DDBJ databases">
        <authorList>
            <consortium name="Pathogen Informatics"/>
            <person name="Doyle S."/>
        </authorList>
    </citation>
    <scope>NUCLEOTIDE SEQUENCE [LARGE SCALE GENOMIC DNA]</scope>
    <source>
        <strain evidence="9 10">NCTC12872</strain>
    </source>
</reference>
<evidence type="ECO:0000313" key="9">
    <source>
        <dbReference type="EMBL" id="SUB59688.1"/>
    </source>
</evidence>
<evidence type="ECO:0000256" key="2">
    <source>
        <dbReference type="ARBA" id="ARBA00022630"/>
    </source>
</evidence>
<dbReference type="PANTHER" id="PTHR10578:SF107">
    <property type="entry name" value="2-HYDROXYACID OXIDASE 1"/>
    <property type="match status" value="1"/>
</dbReference>
<feature type="binding site" evidence="7">
    <location>
        <begin position="341"/>
        <end position="342"/>
    </location>
    <ligand>
        <name>FMN</name>
        <dbReference type="ChEBI" id="CHEBI:58210"/>
    </ligand>
</feature>
<keyword evidence="3 7" id="KW-0288">FMN</keyword>
<dbReference type="InterPro" id="IPR008259">
    <property type="entry name" value="FMN_hydac_DH_AS"/>
</dbReference>
<dbReference type="Gene3D" id="3.20.20.70">
    <property type="entry name" value="Aldolase class I"/>
    <property type="match status" value="1"/>
</dbReference>
<dbReference type="EMBL" id="UGTA01000001">
    <property type="protein sequence ID" value="SUB59688.1"/>
    <property type="molecule type" value="Genomic_DNA"/>
</dbReference>
<evidence type="ECO:0000256" key="6">
    <source>
        <dbReference type="PIRSR" id="PIRSR000138-1"/>
    </source>
</evidence>
<feature type="binding site" evidence="7">
    <location>
        <position position="170"/>
    </location>
    <ligand>
        <name>glyoxylate</name>
        <dbReference type="ChEBI" id="CHEBI:36655"/>
    </ligand>
</feature>
<evidence type="ECO:0000259" key="8">
    <source>
        <dbReference type="PROSITE" id="PS51349"/>
    </source>
</evidence>
<evidence type="ECO:0000313" key="10">
    <source>
        <dbReference type="Proteomes" id="UP000255417"/>
    </source>
</evidence>
<dbReference type="InterPro" id="IPR013785">
    <property type="entry name" value="Aldolase_TIM"/>
</dbReference>
<dbReference type="GO" id="GO:0009060">
    <property type="term" value="P:aerobic respiration"/>
    <property type="evidence" value="ECO:0007669"/>
    <property type="project" value="TreeGrafter"/>
</dbReference>
<evidence type="ECO:0000256" key="1">
    <source>
        <dbReference type="ARBA" id="ARBA00001917"/>
    </source>
</evidence>
<feature type="binding site" evidence="7">
    <location>
        <position position="30"/>
    </location>
    <ligand>
        <name>glyoxylate</name>
        <dbReference type="ChEBI" id="CHEBI:36655"/>
    </ligand>
</feature>
<accession>A0A379CC27</accession>
<dbReference type="GO" id="GO:0005886">
    <property type="term" value="C:plasma membrane"/>
    <property type="evidence" value="ECO:0007669"/>
    <property type="project" value="TreeGrafter"/>
</dbReference>
<feature type="binding site" evidence="7">
    <location>
        <position position="135"/>
    </location>
    <ligand>
        <name>glyoxylate</name>
        <dbReference type="ChEBI" id="CHEBI:36655"/>
    </ligand>
</feature>
<feature type="binding site" evidence="7">
    <location>
        <position position="112"/>
    </location>
    <ligand>
        <name>FMN</name>
        <dbReference type="ChEBI" id="CHEBI:58210"/>
    </ligand>
</feature>
<name>A0A379CC27_9PAST</name>
<evidence type="ECO:0000256" key="5">
    <source>
        <dbReference type="ARBA" id="ARBA00024042"/>
    </source>
</evidence>
<feature type="binding site" evidence="7">
    <location>
        <position position="285"/>
    </location>
    <ligand>
        <name>FMN</name>
        <dbReference type="ChEBI" id="CHEBI:58210"/>
    </ligand>
</feature>
<dbReference type="PANTHER" id="PTHR10578">
    <property type="entry name" value="S -2-HYDROXY-ACID OXIDASE-RELATED"/>
    <property type="match status" value="1"/>
</dbReference>
<evidence type="ECO:0000256" key="4">
    <source>
        <dbReference type="ARBA" id="ARBA00023002"/>
    </source>
</evidence>
<gene>
    <name evidence="9" type="primary">mdlB</name>
    <name evidence="9" type="ORF">NCTC12872_01732</name>
</gene>
<dbReference type="GO" id="GO:0004459">
    <property type="term" value="F:L-lactate dehydrogenase (NAD+) activity"/>
    <property type="evidence" value="ECO:0007669"/>
    <property type="project" value="TreeGrafter"/>
</dbReference>
<dbReference type="Proteomes" id="UP000255417">
    <property type="component" value="Unassembled WGS sequence"/>
</dbReference>
<dbReference type="GO" id="GO:0010181">
    <property type="term" value="F:FMN binding"/>
    <property type="evidence" value="ECO:0007669"/>
    <property type="project" value="InterPro"/>
</dbReference>
<feature type="binding site" evidence="7">
    <location>
        <begin position="318"/>
        <end position="322"/>
    </location>
    <ligand>
        <name>FMN</name>
        <dbReference type="ChEBI" id="CHEBI:58210"/>
    </ligand>
</feature>
<comment type="similarity">
    <text evidence="5">Belongs to the FMN-dependent alpha-hydroxy acid dehydrogenase family.</text>
</comment>
<sequence length="389" mass="44012">MSFQMNPDYPSIEHLRVKSKKRMPKFAYEYLTEGCNEDLNVYKNTKEIRDIELMPTYLTDLKEVSMKTELFGKTYDAPFGITAVGLQSLMWPNTAQILAKTSVDFNIPFMLSTVTTMSIEECAEITKGNFWFQLYYPKNKEYREDILKRAWDNGCRVLCLLSDVPTFGYRPKDIYNGFGMPPKMMLRNIVNAALHPTWALESLRVNGIENRGMPSFKTLEKYMPGGMDLRQLGLFMDDFFDGKLTVERIKDIQKIWPGKIVIKGVASVEDVQTCVDLGLDGVIVSNHGGRQLDAGPSSISTLGPIVEKFKGKITIMMDGGMRNGPDMARVLASGADFCFLGRPFMYGTGALGTKGGDQAAWILKREFQQVMEQLNCEKVEDLPKFLHKK</sequence>
<evidence type="ECO:0000256" key="3">
    <source>
        <dbReference type="ARBA" id="ARBA00022643"/>
    </source>
</evidence>
<dbReference type="GO" id="GO:0033720">
    <property type="term" value="F:(S)-mandelate dehydrogenase activity"/>
    <property type="evidence" value="ECO:0007669"/>
    <property type="project" value="UniProtKB-EC"/>
</dbReference>
<comment type="cofactor">
    <cofactor evidence="1">
        <name>FMN</name>
        <dbReference type="ChEBI" id="CHEBI:58210"/>
    </cofactor>
</comment>
<organism evidence="9 10">
    <name type="scientific">Phocoenobacter uteri</name>
    <dbReference type="NCBI Taxonomy" id="146806"/>
    <lineage>
        <taxon>Bacteria</taxon>
        <taxon>Pseudomonadati</taxon>
        <taxon>Pseudomonadota</taxon>
        <taxon>Gammaproteobacteria</taxon>
        <taxon>Pasteurellales</taxon>
        <taxon>Pasteurellaceae</taxon>
        <taxon>Phocoenobacter</taxon>
    </lineage>
</organism>
<keyword evidence="10" id="KW-1185">Reference proteome</keyword>
<dbReference type="CDD" id="cd02809">
    <property type="entry name" value="alpha_hydroxyacid_oxid_FMN"/>
    <property type="match status" value="1"/>
</dbReference>
<dbReference type="PROSITE" id="PS51349">
    <property type="entry name" value="FMN_HYDROXY_ACID_DH_2"/>
    <property type="match status" value="1"/>
</dbReference>
<feature type="binding site" evidence="7">
    <location>
        <position position="287"/>
    </location>
    <ligand>
        <name>glyoxylate</name>
        <dbReference type="ChEBI" id="CHEBI:36655"/>
    </ligand>
</feature>
<dbReference type="AlphaFoldDB" id="A0A379CC27"/>
<feature type="active site" description="Proton acceptor" evidence="6">
    <location>
        <position position="287"/>
    </location>
</feature>
<dbReference type="OrthoDB" id="9770452at2"/>
<keyword evidence="4 9" id="KW-0560">Oxidoreductase</keyword>
<dbReference type="PROSITE" id="PS00557">
    <property type="entry name" value="FMN_HYDROXY_ACID_DH_1"/>
    <property type="match status" value="1"/>
</dbReference>
<protein>
    <submittedName>
        <fullName evidence="9">(S)-mandelate dehydrogenase</fullName>
        <ecNumber evidence="9">1.1.99.31</ecNumber>
    </submittedName>
</protein>
<evidence type="ECO:0000256" key="7">
    <source>
        <dbReference type="PIRSR" id="PIRSR000138-2"/>
    </source>
</evidence>
<keyword evidence="2 7" id="KW-0285">Flavoprotein</keyword>
<feature type="binding site" evidence="7">
    <location>
        <position position="263"/>
    </location>
    <ligand>
        <name>glyoxylate</name>
        <dbReference type="ChEBI" id="CHEBI:36655"/>
    </ligand>
</feature>
<dbReference type="SUPFAM" id="SSF51395">
    <property type="entry name" value="FMN-linked oxidoreductases"/>
    <property type="match status" value="1"/>
</dbReference>
<feature type="binding site" evidence="7">
    <location>
        <begin position="83"/>
        <end position="85"/>
    </location>
    <ligand>
        <name>FMN</name>
        <dbReference type="ChEBI" id="CHEBI:58210"/>
    </ligand>
</feature>
<dbReference type="EC" id="1.1.99.31" evidence="9"/>
<proteinExistence type="inferred from homology"/>
<dbReference type="InterPro" id="IPR000262">
    <property type="entry name" value="FMN-dep_DH"/>
</dbReference>
<dbReference type="PIRSF" id="PIRSF000138">
    <property type="entry name" value="Al-hdrx_acd_dh"/>
    <property type="match status" value="1"/>
</dbReference>
<dbReference type="InterPro" id="IPR037396">
    <property type="entry name" value="FMN_HAD"/>
</dbReference>
<feature type="binding site" evidence="7">
    <location>
        <position position="290"/>
    </location>
    <ligand>
        <name>glyoxylate</name>
        <dbReference type="ChEBI" id="CHEBI:36655"/>
    </ligand>
</feature>
<dbReference type="InterPro" id="IPR012133">
    <property type="entry name" value="Alpha-hydoxy_acid_DH_FMN"/>
</dbReference>
<dbReference type="Pfam" id="PF01070">
    <property type="entry name" value="FMN_dh"/>
    <property type="match status" value="1"/>
</dbReference>
<feature type="binding site" evidence="7">
    <location>
        <position position="133"/>
    </location>
    <ligand>
        <name>FMN</name>
        <dbReference type="ChEBI" id="CHEBI:58210"/>
    </ligand>
</feature>
<feature type="domain" description="FMN hydroxy acid dehydrogenase" evidence="8">
    <location>
        <begin position="4"/>
        <end position="389"/>
    </location>
</feature>